<dbReference type="Pfam" id="PF14334">
    <property type="entry name" value="DUF4390"/>
    <property type="match status" value="1"/>
</dbReference>
<keyword evidence="2" id="KW-1185">Reference proteome</keyword>
<sequence length="168" mass="19014">MAGLALLPRPVQAAGADSMEVHVDPQVIHCTARIQVERQAITMALKDGIVATTIWHFQVAMLREYWPNKGIADITVSRRVEPDLLSRSWLLFDDASGISRRVYMLDEAISFLTDIEQFPVLDSSLLAAGVPYRMTIRVEVYHGEIKEAWWSGIWHPAQAVLQQDFKLQ</sequence>
<dbReference type="InterPro" id="IPR025500">
    <property type="entry name" value="DUF4390"/>
</dbReference>
<reference evidence="1 2" key="1">
    <citation type="journal article" date="2019" name="Appl. Environ. Microbiol.">
        <title>Environmental Evidence and Genomic Insight of Iron-oxidizing Bacteria Preference Towards More Corrosion Resistant Stainless Steel at Higher Salinities.</title>
        <authorList>
            <person name="Garrison C.E."/>
            <person name="Price K.A."/>
            <person name="Field E.K."/>
        </authorList>
    </citation>
    <scope>NUCLEOTIDE SEQUENCE [LARGE SCALE GENOMIC DNA]</scope>
    <source>
        <strain evidence="1 2">P3</strain>
    </source>
</reference>
<gene>
    <name evidence="1" type="ORF">FEF65_12445</name>
</gene>
<evidence type="ECO:0000313" key="1">
    <source>
        <dbReference type="EMBL" id="TLS65654.1"/>
    </source>
</evidence>
<protein>
    <submittedName>
        <fullName evidence="1">DUF4390 domain-containing protein</fullName>
    </submittedName>
</protein>
<organism evidence="1 2">
    <name type="scientific">Mariprofundus erugo</name>
    <dbReference type="NCBI Taxonomy" id="2528639"/>
    <lineage>
        <taxon>Bacteria</taxon>
        <taxon>Pseudomonadati</taxon>
        <taxon>Pseudomonadota</taxon>
        <taxon>Candidatius Mariprofundia</taxon>
        <taxon>Mariprofundales</taxon>
        <taxon>Mariprofundaceae</taxon>
        <taxon>Mariprofundus</taxon>
    </lineage>
</organism>
<name>A0A5R9GR22_9PROT</name>
<dbReference type="EMBL" id="VBRY01000014">
    <property type="protein sequence ID" value="TLS65654.1"/>
    <property type="molecule type" value="Genomic_DNA"/>
</dbReference>
<dbReference type="AlphaFoldDB" id="A0A5R9GR22"/>
<accession>A0A5R9GR22</accession>
<evidence type="ECO:0000313" key="2">
    <source>
        <dbReference type="Proteomes" id="UP000306585"/>
    </source>
</evidence>
<proteinExistence type="predicted"/>
<dbReference type="Proteomes" id="UP000306585">
    <property type="component" value="Unassembled WGS sequence"/>
</dbReference>
<dbReference type="OrthoDB" id="5294656at2"/>
<comment type="caution">
    <text evidence="1">The sequence shown here is derived from an EMBL/GenBank/DDBJ whole genome shotgun (WGS) entry which is preliminary data.</text>
</comment>